<dbReference type="GO" id="GO:0061863">
    <property type="term" value="F:microtubule plus end polymerase"/>
    <property type="evidence" value="ECO:0007669"/>
    <property type="project" value="InterPro"/>
</dbReference>
<feature type="region of interest" description="Disordered" evidence="1">
    <location>
        <begin position="127"/>
        <end position="149"/>
    </location>
</feature>
<dbReference type="Proteomes" id="UP000681722">
    <property type="component" value="Unassembled WGS sequence"/>
</dbReference>
<keyword evidence="6" id="KW-1185">Reference proteome</keyword>
<evidence type="ECO:0000256" key="1">
    <source>
        <dbReference type="SAM" id="MobiDB-lite"/>
    </source>
</evidence>
<dbReference type="GO" id="GO:0030951">
    <property type="term" value="P:establishment or maintenance of microtubule cytoskeleton polarity"/>
    <property type="evidence" value="ECO:0007669"/>
    <property type="project" value="InterPro"/>
</dbReference>
<dbReference type="GO" id="GO:0007051">
    <property type="term" value="P:spindle organization"/>
    <property type="evidence" value="ECO:0007669"/>
    <property type="project" value="InterPro"/>
</dbReference>
<dbReference type="GO" id="GO:0051010">
    <property type="term" value="F:microtubule plus-end binding"/>
    <property type="evidence" value="ECO:0007669"/>
    <property type="project" value="InterPro"/>
</dbReference>
<evidence type="ECO:0000313" key="6">
    <source>
        <dbReference type="Proteomes" id="UP000663829"/>
    </source>
</evidence>
<dbReference type="EMBL" id="CAJNOQ010004390">
    <property type="protein sequence ID" value="CAF1056911.1"/>
    <property type="molecule type" value="Genomic_DNA"/>
</dbReference>
<protein>
    <submittedName>
        <fullName evidence="3">Uncharacterized protein</fullName>
    </submittedName>
</protein>
<dbReference type="Proteomes" id="UP000677228">
    <property type="component" value="Unassembled WGS sequence"/>
</dbReference>
<dbReference type="GO" id="GO:0046785">
    <property type="term" value="P:microtubule polymerization"/>
    <property type="evidence" value="ECO:0007669"/>
    <property type="project" value="InterPro"/>
</dbReference>
<dbReference type="EMBL" id="CAJNOK010002562">
    <property type="protein sequence ID" value="CAF0865314.1"/>
    <property type="molecule type" value="Genomic_DNA"/>
</dbReference>
<accession>A0A814KWW3</accession>
<organism evidence="3 6">
    <name type="scientific">Didymodactylos carnosus</name>
    <dbReference type="NCBI Taxonomy" id="1234261"/>
    <lineage>
        <taxon>Eukaryota</taxon>
        <taxon>Metazoa</taxon>
        <taxon>Spiralia</taxon>
        <taxon>Gnathifera</taxon>
        <taxon>Rotifera</taxon>
        <taxon>Eurotatoria</taxon>
        <taxon>Bdelloidea</taxon>
        <taxon>Philodinida</taxon>
        <taxon>Philodinidae</taxon>
        <taxon>Didymodactylos</taxon>
    </lineage>
</organism>
<evidence type="ECO:0000313" key="5">
    <source>
        <dbReference type="EMBL" id="CAF3825811.1"/>
    </source>
</evidence>
<dbReference type="Proteomes" id="UP000682733">
    <property type="component" value="Unassembled WGS sequence"/>
</dbReference>
<dbReference type="PANTHER" id="PTHR12609">
    <property type="entry name" value="MICROTUBULE ASSOCIATED PROTEIN XMAP215"/>
    <property type="match status" value="1"/>
</dbReference>
<evidence type="ECO:0000313" key="4">
    <source>
        <dbReference type="EMBL" id="CAF3650114.1"/>
    </source>
</evidence>
<feature type="region of interest" description="Disordered" evidence="1">
    <location>
        <begin position="256"/>
        <end position="281"/>
    </location>
</feature>
<feature type="compositionally biased region" description="Low complexity" evidence="1">
    <location>
        <begin position="127"/>
        <end position="142"/>
    </location>
</feature>
<gene>
    <name evidence="3" type="ORF">GPM918_LOCUS16576</name>
    <name evidence="2" type="ORF">OVA965_LOCUS7846</name>
    <name evidence="5" type="ORF">SRO942_LOCUS16576</name>
    <name evidence="4" type="ORF">TMI583_LOCUS7841</name>
</gene>
<dbReference type="EMBL" id="CAJOBC010004390">
    <property type="protein sequence ID" value="CAF3825811.1"/>
    <property type="molecule type" value="Genomic_DNA"/>
</dbReference>
<evidence type="ECO:0000313" key="3">
    <source>
        <dbReference type="EMBL" id="CAF1056911.1"/>
    </source>
</evidence>
<evidence type="ECO:0000313" key="2">
    <source>
        <dbReference type="EMBL" id="CAF0865314.1"/>
    </source>
</evidence>
<dbReference type="EMBL" id="CAJOBA010002562">
    <property type="protein sequence ID" value="CAF3650114.1"/>
    <property type="molecule type" value="Genomic_DNA"/>
</dbReference>
<dbReference type="InterPro" id="IPR045110">
    <property type="entry name" value="XMAP215"/>
</dbReference>
<dbReference type="AlphaFoldDB" id="A0A814KWW3"/>
<name>A0A814KWW3_9BILA</name>
<comment type="caution">
    <text evidence="3">The sequence shown here is derived from an EMBL/GenBank/DDBJ whole genome shotgun (WGS) entry which is preliminary data.</text>
</comment>
<proteinExistence type="predicted"/>
<dbReference type="Proteomes" id="UP000663829">
    <property type="component" value="Unassembled WGS sequence"/>
</dbReference>
<dbReference type="OrthoDB" id="205662at2759"/>
<sequence>MERTSDFPLRIVKTYLSQLVDDRQRFILDDLAKCSESSDEMRHYIHRKLRQIDATPTATSKVQLLKEIFQKFAQRERTKEGLNDLYDFKLKYPNIDIQPYLSSTTESFQKFVSDGLKKIEIERQQQQLSSLPLSESNSTNNSGDGGDTLLSQYTRLHREKTQQLKEQFVWIDTISSSPSSNEQPSSSLQIPDFVPIYNEKMKIIKEKFKTELGDDLLFDNQTNDDQQLNRHRFFDPKLYGQRLDLMRQQCGLTTATSSGAGVKSTVLSSSSSSSSNIKPCG</sequence>
<reference evidence="3" key="1">
    <citation type="submission" date="2021-02" db="EMBL/GenBank/DDBJ databases">
        <authorList>
            <person name="Nowell W R."/>
        </authorList>
    </citation>
    <scope>NUCLEOTIDE SEQUENCE</scope>
</reference>